<name>A0A1M2VH05_TRAPU</name>
<sequence length="79" mass="7955">MLGVCGVQLGGVWGPNIVPINAGVRSAGLELGGGAVECVAETMTRRIEVCEGLESVRLRSASAGTVSGYGNSSRVHASP</sequence>
<evidence type="ECO:0000313" key="2">
    <source>
        <dbReference type="Proteomes" id="UP000184267"/>
    </source>
</evidence>
<dbReference type="Proteomes" id="UP000184267">
    <property type="component" value="Unassembled WGS sequence"/>
</dbReference>
<keyword evidence="2" id="KW-1185">Reference proteome</keyword>
<organism evidence="1 2">
    <name type="scientific">Trametes pubescens</name>
    <name type="common">White-rot fungus</name>
    <dbReference type="NCBI Taxonomy" id="154538"/>
    <lineage>
        <taxon>Eukaryota</taxon>
        <taxon>Fungi</taxon>
        <taxon>Dikarya</taxon>
        <taxon>Basidiomycota</taxon>
        <taxon>Agaricomycotina</taxon>
        <taxon>Agaricomycetes</taxon>
        <taxon>Polyporales</taxon>
        <taxon>Polyporaceae</taxon>
        <taxon>Trametes</taxon>
    </lineage>
</organism>
<accession>A0A1M2VH05</accession>
<proteinExistence type="predicted"/>
<reference evidence="1 2" key="1">
    <citation type="submission" date="2016-10" db="EMBL/GenBank/DDBJ databases">
        <title>Genome sequence of the basidiomycete white-rot fungus Trametes pubescens.</title>
        <authorList>
            <person name="Makela M.R."/>
            <person name="Granchi Z."/>
            <person name="Peng M."/>
            <person name="De Vries R.P."/>
            <person name="Grigoriev I."/>
            <person name="Riley R."/>
            <person name="Hilden K."/>
        </authorList>
    </citation>
    <scope>NUCLEOTIDE SEQUENCE [LARGE SCALE GENOMIC DNA]</scope>
    <source>
        <strain evidence="1 2">FBCC735</strain>
    </source>
</reference>
<protein>
    <submittedName>
        <fullName evidence="1">Uncharacterized protein</fullName>
    </submittedName>
</protein>
<dbReference type="EMBL" id="MNAD01001250">
    <property type="protein sequence ID" value="OJT06859.1"/>
    <property type="molecule type" value="Genomic_DNA"/>
</dbReference>
<dbReference type="AlphaFoldDB" id="A0A1M2VH05"/>
<gene>
    <name evidence="1" type="ORF">TRAPUB_2298</name>
</gene>
<evidence type="ECO:0000313" key="1">
    <source>
        <dbReference type="EMBL" id="OJT06859.1"/>
    </source>
</evidence>
<comment type="caution">
    <text evidence="1">The sequence shown here is derived from an EMBL/GenBank/DDBJ whole genome shotgun (WGS) entry which is preliminary data.</text>
</comment>